<proteinExistence type="predicted"/>
<dbReference type="Proteomes" id="UP000719942">
    <property type="component" value="Unassembled WGS sequence"/>
</dbReference>
<reference evidence="3 4" key="1">
    <citation type="submission" date="2021-03" db="EMBL/GenBank/DDBJ databases">
        <title>Caproiciproducens sp. nov. isolated from feces of cow.</title>
        <authorList>
            <person name="Choi J.-Y."/>
        </authorList>
    </citation>
    <scope>NUCLEOTIDE SEQUENCE [LARGE SCALE GENOMIC DNA]</scope>
    <source>
        <strain evidence="3 4">AGMB10547</strain>
    </source>
</reference>
<gene>
    <name evidence="3" type="ORF">J5W02_02135</name>
</gene>
<dbReference type="RefSeq" id="WP_219964001.1">
    <property type="nucleotide sequence ID" value="NZ_JAGFNZ010000001.1"/>
</dbReference>
<feature type="transmembrane region" description="Helical" evidence="2">
    <location>
        <begin position="6"/>
        <end position="25"/>
    </location>
</feature>
<keyword evidence="2" id="KW-0812">Transmembrane</keyword>
<evidence type="ECO:0000313" key="3">
    <source>
        <dbReference type="EMBL" id="MBW7571601.1"/>
    </source>
</evidence>
<feature type="transmembrane region" description="Helical" evidence="2">
    <location>
        <begin position="32"/>
        <end position="52"/>
    </location>
</feature>
<keyword evidence="2" id="KW-1133">Transmembrane helix</keyword>
<evidence type="ECO:0000313" key="4">
    <source>
        <dbReference type="Proteomes" id="UP000719942"/>
    </source>
</evidence>
<keyword evidence="4" id="KW-1185">Reference proteome</keyword>
<comment type="caution">
    <text evidence="3">The sequence shown here is derived from an EMBL/GenBank/DDBJ whole genome shotgun (WGS) entry which is preliminary data.</text>
</comment>
<protein>
    <submittedName>
        <fullName evidence="3">Uncharacterized protein</fullName>
    </submittedName>
</protein>
<sequence length="77" mass="8271">MSDGKLAVLFFEAGIALTLISMVLGPFDITGWALAAASVACFVAIAGMYLAFSSWNEPDEDEDRPEGELHAPEDHKN</sequence>
<accession>A0ABS7DJY0</accession>
<organism evidence="3 4">
    <name type="scientific">Caproiciproducens faecalis</name>
    <dbReference type="NCBI Taxonomy" id="2820301"/>
    <lineage>
        <taxon>Bacteria</taxon>
        <taxon>Bacillati</taxon>
        <taxon>Bacillota</taxon>
        <taxon>Clostridia</taxon>
        <taxon>Eubacteriales</taxon>
        <taxon>Acutalibacteraceae</taxon>
        <taxon>Caproiciproducens</taxon>
    </lineage>
</organism>
<keyword evidence="2" id="KW-0472">Membrane</keyword>
<feature type="compositionally biased region" description="Basic and acidic residues" evidence="1">
    <location>
        <begin position="66"/>
        <end position="77"/>
    </location>
</feature>
<name>A0ABS7DJY0_9FIRM</name>
<dbReference type="EMBL" id="JAGFNZ010000001">
    <property type="protein sequence ID" value="MBW7571601.1"/>
    <property type="molecule type" value="Genomic_DNA"/>
</dbReference>
<evidence type="ECO:0000256" key="1">
    <source>
        <dbReference type="SAM" id="MobiDB-lite"/>
    </source>
</evidence>
<evidence type="ECO:0000256" key="2">
    <source>
        <dbReference type="SAM" id="Phobius"/>
    </source>
</evidence>
<feature type="region of interest" description="Disordered" evidence="1">
    <location>
        <begin position="56"/>
        <end position="77"/>
    </location>
</feature>